<evidence type="ECO:0000256" key="3">
    <source>
        <dbReference type="ARBA" id="ARBA00023004"/>
    </source>
</evidence>
<dbReference type="EMBL" id="LPZR01000196">
    <property type="protein sequence ID" value="KYO50570.1"/>
    <property type="molecule type" value="Genomic_DNA"/>
</dbReference>
<name>A0A162K6J4_9PROT</name>
<keyword evidence="2 4" id="KW-0479">Metal-binding</keyword>
<dbReference type="PANTHER" id="PTHR40394:SF2">
    <property type="entry name" value="QUINOL:CYTOCHROME C OXIDOREDUCTASE MEMBRANE PROTEIN"/>
    <property type="match status" value="1"/>
</dbReference>
<reference evidence="6 7" key="1">
    <citation type="submission" date="2015-12" db="EMBL/GenBank/DDBJ databases">
        <title>Genome sequence of Tistrella mobilis MCCC 1A02139.</title>
        <authorList>
            <person name="Lu L."/>
            <person name="Lai Q."/>
            <person name="Shao Z."/>
            <person name="Qian P."/>
        </authorList>
    </citation>
    <scope>NUCLEOTIDE SEQUENCE [LARGE SCALE GENOMIC DNA]</scope>
    <source>
        <strain evidence="6 7">MCCC 1A02139</strain>
    </source>
</reference>
<dbReference type="GO" id="GO:0046872">
    <property type="term" value="F:metal ion binding"/>
    <property type="evidence" value="ECO:0007669"/>
    <property type="project" value="UniProtKB-KW"/>
</dbReference>
<dbReference type="GO" id="GO:0009055">
    <property type="term" value="F:electron transfer activity"/>
    <property type="evidence" value="ECO:0007669"/>
    <property type="project" value="InterPro"/>
</dbReference>
<dbReference type="Proteomes" id="UP000075787">
    <property type="component" value="Unassembled WGS sequence"/>
</dbReference>
<organism evidence="6 7">
    <name type="scientific">Tistrella mobilis</name>
    <dbReference type="NCBI Taxonomy" id="171437"/>
    <lineage>
        <taxon>Bacteria</taxon>
        <taxon>Pseudomonadati</taxon>
        <taxon>Pseudomonadota</taxon>
        <taxon>Alphaproteobacteria</taxon>
        <taxon>Geminicoccales</taxon>
        <taxon>Geminicoccaceae</taxon>
        <taxon>Tistrella</taxon>
    </lineage>
</organism>
<dbReference type="InterPro" id="IPR036909">
    <property type="entry name" value="Cyt_c-like_dom_sf"/>
</dbReference>
<gene>
    <name evidence="6" type="ORF">AUP44_12405</name>
</gene>
<evidence type="ECO:0000313" key="6">
    <source>
        <dbReference type="EMBL" id="KYO50570.1"/>
    </source>
</evidence>
<comment type="caution">
    <text evidence="6">The sequence shown here is derived from an EMBL/GenBank/DDBJ whole genome shotgun (WGS) entry which is preliminary data.</text>
</comment>
<accession>A0A162K6J4</accession>
<keyword evidence="3 4" id="KW-0408">Iron</keyword>
<evidence type="ECO:0000256" key="4">
    <source>
        <dbReference type="PROSITE-ProRule" id="PRU00433"/>
    </source>
</evidence>
<feature type="domain" description="Cytochrome c" evidence="5">
    <location>
        <begin position="69"/>
        <end position="154"/>
    </location>
</feature>
<dbReference type="RefSeq" id="WP_062767826.1">
    <property type="nucleotide sequence ID" value="NZ_CP121027.1"/>
</dbReference>
<protein>
    <submittedName>
        <fullName evidence="6">Cytochrome C</fullName>
    </submittedName>
</protein>
<dbReference type="Pfam" id="PF13442">
    <property type="entry name" value="Cytochrome_CBB3"/>
    <property type="match status" value="1"/>
</dbReference>
<keyword evidence="1 4" id="KW-0349">Heme</keyword>
<dbReference type="GO" id="GO:0020037">
    <property type="term" value="F:heme binding"/>
    <property type="evidence" value="ECO:0007669"/>
    <property type="project" value="InterPro"/>
</dbReference>
<dbReference type="SUPFAM" id="SSF46626">
    <property type="entry name" value="Cytochrome c"/>
    <property type="match status" value="1"/>
</dbReference>
<dbReference type="PROSITE" id="PS51007">
    <property type="entry name" value="CYTC"/>
    <property type="match status" value="1"/>
</dbReference>
<evidence type="ECO:0000256" key="2">
    <source>
        <dbReference type="ARBA" id="ARBA00022723"/>
    </source>
</evidence>
<dbReference type="GeneID" id="97242091"/>
<dbReference type="OrthoDB" id="335174at2"/>
<sequence length="177" mass="19252">MKRLVLLAAALALLPSCDEMSYQPRYDSYEPSGLFADGKSRQAPPAGTMARGDEVPLAALNTRPEMSMELLARGRERYEIYCTPCHDQAGYGRGIVPARGFPEPPSFHIARLRGAPDSHVVDVITRGHGVMFSYADRVAPADRWAIAAYIRALQLSQDAPAGLLDDQDLARLAEGAP</sequence>
<dbReference type="InterPro" id="IPR009056">
    <property type="entry name" value="Cyt_c-like_dom"/>
</dbReference>
<evidence type="ECO:0000256" key="1">
    <source>
        <dbReference type="ARBA" id="ARBA00022617"/>
    </source>
</evidence>
<dbReference type="PANTHER" id="PTHR40394">
    <property type="entry name" value="LIPOPROTEIN-RELATED"/>
    <property type="match status" value="1"/>
</dbReference>
<dbReference type="AlphaFoldDB" id="A0A162K6J4"/>
<evidence type="ECO:0000259" key="5">
    <source>
        <dbReference type="PROSITE" id="PS51007"/>
    </source>
</evidence>
<dbReference type="Gene3D" id="1.10.760.10">
    <property type="entry name" value="Cytochrome c-like domain"/>
    <property type="match status" value="1"/>
</dbReference>
<proteinExistence type="predicted"/>
<evidence type="ECO:0000313" key="7">
    <source>
        <dbReference type="Proteomes" id="UP000075787"/>
    </source>
</evidence>